<dbReference type="InterPro" id="IPR006131">
    <property type="entry name" value="Asp_carbamoyltransf_Asp/Orn-bd"/>
</dbReference>
<dbReference type="PRINTS" id="PR00101">
    <property type="entry name" value="ATCASE"/>
</dbReference>
<dbReference type="Proteomes" id="UP000612362">
    <property type="component" value="Unassembled WGS sequence"/>
</dbReference>
<dbReference type="EC" id="2.1.3.2" evidence="3 8"/>
<evidence type="ECO:0000313" key="12">
    <source>
        <dbReference type="EMBL" id="GHO45684.1"/>
    </source>
</evidence>
<evidence type="ECO:0000256" key="2">
    <source>
        <dbReference type="ARBA" id="ARBA00008896"/>
    </source>
</evidence>
<evidence type="ECO:0000256" key="5">
    <source>
        <dbReference type="ARBA" id="ARBA00022975"/>
    </source>
</evidence>
<comment type="similarity">
    <text evidence="2">Belongs to the aspartate/ornithine carbamoyltransferase superfamily. ATCase family.</text>
</comment>
<dbReference type="GO" id="GO:0006207">
    <property type="term" value="P:'de novo' pyrimidine nucleobase biosynthetic process"/>
    <property type="evidence" value="ECO:0007669"/>
    <property type="project" value="InterPro"/>
</dbReference>
<evidence type="ECO:0000256" key="6">
    <source>
        <dbReference type="ARBA" id="ARBA00043884"/>
    </source>
</evidence>
<dbReference type="GO" id="GO:0006520">
    <property type="term" value="P:amino acid metabolic process"/>
    <property type="evidence" value="ECO:0007669"/>
    <property type="project" value="InterPro"/>
</dbReference>
<evidence type="ECO:0000259" key="11">
    <source>
        <dbReference type="Pfam" id="PF02729"/>
    </source>
</evidence>
<keyword evidence="13" id="KW-1185">Reference proteome</keyword>
<dbReference type="InterPro" id="IPR036901">
    <property type="entry name" value="Asp/Orn_carbamoylTrfase_sf"/>
</dbReference>
<comment type="catalytic activity">
    <reaction evidence="7">
        <text>carbamoyl phosphate + L-aspartate = N-carbamoyl-L-aspartate + phosphate + H(+)</text>
        <dbReference type="Rhea" id="RHEA:20013"/>
        <dbReference type="ChEBI" id="CHEBI:15378"/>
        <dbReference type="ChEBI" id="CHEBI:29991"/>
        <dbReference type="ChEBI" id="CHEBI:32814"/>
        <dbReference type="ChEBI" id="CHEBI:43474"/>
        <dbReference type="ChEBI" id="CHEBI:58228"/>
        <dbReference type="EC" id="2.1.3.2"/>
    </reaction>
</comment>
<dbReference type="NCBIfam" id="TIGR00670">
    <property type="entry name" value="asp_carb_tr"/>
    <property type="match status" value="1"/>
</dbReference>
<evidence type="ECO:0000256" key="7">
    <source>
        <dbReference type="ARBA" id="ARBA00048859"/>
    </source>
</evidence>
<dbReference type="GO" id="GO:0004070">
    <property type="term" value="F:aspartate carbamoyltransferase activity"/>
    <property type="evidence" value="ECO:0007669"/>
    <property type="project" value="UniProtKB-UniRule"/>
</dbReference>
<keyword evidence="4 9" id="KW-0808">Transferase</keyword>
<keyword evidence="5" id="KW-0665">Pyrimidine biosynthesis</keyword>
<dbReference type="PANTHER" id="PTHR45753">
    <property type="entry name" value="ORNITHINE CARBAMOYLTRANSFERASE, MITOCHONDRIAL"/>
    <property type="match status" value="1"/>
</dbReference>
<comment type="caution">
    <text evidence="12">The sequence shown here is derived from an EMBL/GenBank/DDBJ whole genome shotgun (WGS) entry which is preliminary data.</text>
</comment>
<name>A0A8J3I6M8_9CHLR</name>
<dbReference type="GO" id="GO:0016597">
    <property type="term" value="F:amino acid binding"/>
    <property type="evidence" value="ECO:0007669"/>
    <property type="project" value="InterPro"/>
</dbReference>
<dbReference type="InterPro" id="IPR006132">
    <property type="entry name" value="Asp/Orn_carbamoyltranf_P-bd"/>
</dbReference>
<comment type="pathway">
    <text evidence="1">Pyrimidine metabolism; UMP biosynthesis via de novo pathway; (S)-dihydroorotate from bicarbonate: step 2/3.</text>
</comment>
<protein>
    <recommendedName>
        <fullName evidence="3 8">Aspartate carbamoyltransferase</fullName>
        <ecNumber evidence="3 8">2.1.3.2</ecNumber>
    </recommendedName>
</protein>
<dbReference type="EMBL" id="BNJF01000001">
    <property type="protein sequence ID" value="GHO45684.1"/>
    <property type="molecule type" value="Genomic_DNA"/>
</dbReference>
<organism evidence="12 13">
    <name type="scientific">Ktedonospora formicarum</name>
    <dbReference type="NCBI Taxonomy" id="2778364"/>
    <lineage>
        <taxon>Bacteria</taxon>
        <taxon>Bacillati</taxon>
        <taxon>Chloroflexota</taxon>
        <taxon>Ktedonobacteria</taxon>
        <taxon>Ktedonobacterales</taxon>
        <taxon>Ktedonobacteraceae</taxon>
        <taxon>Ktedonospora</taxon>
    </lineage>
</organism>
<evidence type="ECO:0000259" key="10">
    <source>
        <dbReference type="Pfam" id="PF00185"/>
    </source>
</evidence>
<dbReference type="Pfam" id="PF02729">
    <property type="entry name" value="OTCace_N"/>
    <property type="match status" value="1"/>
</dbReference>
<dbReference type="InterPro" id="IPR006130">
    <property type="entry name" value="Asp/Orn_carbamoylTrfase"/>
</dbReference>
<evidence type="ECO:0000256" key="1">
    <source>
        <dbReference type="ARBA" id="ARBA00004852"/>
    </source>
</evidence>
<accession>A0A8J3I6M8</accession>
<dbReference type="Pfam" id="PF00185">
    <property type="entry name" value="OTCace"/>
    <property type="match status" value="1"/>
</dbReference>
<proteinExistence type="inferred from homology"/>
<evidence type="ECO:0000313" key="13">
    <source>
        <dbReference type="Proteomes" id="UP000612362"/>
    </source>
</evidence>
<dbReference type="Gene3D" id="3.40.50.1370">
    <property type="entry name" value="Aspartate/ornithine carbamoyltransferase"/>
    <property type="match status" value="2"/>
</dbReference>
<evidence type="ECO:0000256" key="8">
    <source>
        <dbReference type="NCBIfam" id="TIGR00670"/>
    </source>
</evidence>
<evidence type="ECO:0000256" key="3">
    <source>
        <dbReference type="ARBA" id="ARBA00013008"/>
    </source>
</evidence>
<dbReference type="AlphaFoldDB" id="A0A8J3I6M8"/>
<sequence>MSQTVTLSTNEKLSAIAGDFKGKDIVSLDQLSADDLHRVFALAGHMKQLVLDKEPCQLLAGQVISLLFFEPSSRTFGSFASAIKRLGGQTIDIQNPETVSSVKKGETFEDTIRVFEAYSDAIVLRHPQPGAARRAAMCAEFIPIVNAGDGNNEHPTQTILDLYTLYERFGRLDNLTGLLAGDVLNSRTLHSLLRGLSLFENNTIYLLSPEKLRLKREDLALFRSRNLIIHEITSEKDIPRDCQFWYWTRIQKERFDSISEYNDMVAQRFTVTPALLAQYAGQETIVMDPLPRIGTIDTEVDKDTRAVYLRSQIRNGLYTRMALLALVLGRA</sequence>
<evidence type="ECO:0000256" key="4">
    <source>
        <dbReference type="ARBA" id="ARBA00022679"/>
    </source>
</evidence>
<feature type="domain" description="Aspartate/ornithine carbamoyltransferase carbamoyl-P binding" evidence="11">
    <location>
        <begin position="23"/>
        <end position="167"/>
    </location>
</feature>
<feature type="domain" description="Aspartate/ornithine carbamoyltransferase Asp/Orn-binding" evidence="10">
    <location>
        <begin position="177"/>
        <end position="326"/>
    </location>
</feature>
<dbReference type="InterPro" id="IPR002082">
    <property type="entry name" value="Asp_carbamoyltransf"/>
</dbReference>
<comment type="function">
    <text evidence="6">Catalyzes the condensation of carbamoyl phosphate and aspartate to form carbamoyl aspartate and inorganic phosphate, the committed step in the de novo pyrimidine nucleotide biosynthesis pathway.</text>
</comment>
<dbReference type="PRINTS" id="PR00100">
    <property type="entry name" value="AOTCASE"/>
</dbReference>
<dbReference type="SUPFAM" id="SSF53671">
    <property type="entry name" value="Aspartate/ornithine carbamoyltransferase"/>
    <property type="match status" value="1"/>
</dbReference>
<gene>
    <name evidence="12" type="ORF">KSX_38470</name>
</gene>
<dbReference type="PANTHER" id="PTHR45753:SF6">
    <property type="entry name" value="ASPARTATE CARBAMOYLTRANSFERASE"/>
    <property type="match status" value="1"/>
</dbReference>
<dbReference type="UniPathway" id="UPA00070">
    <property type="reaction ID" value="UER00116"/>
</dbReference>
<evidence type="ECO:0000256" key="9">
    <source>
        <dbReference type="RuleBase" id="RU003634"/>
    </source>
</evidence>
<dbReference type="RefSeq" id="WP_220194996.1">
    <property type="nucleotide sequence ID" value="NZ_BNJF01000001.1"/>
</dbReference>
<reference evidence="12" key="1">
    <citation type="submission" date="2020-10" db="EMBL/GenBank/DDBJ databases">
        <title>Taxonomic study of unclassified bacteria belonging to the class Ktedonobacteria.</title>
        <authorList>
            <person name="Yabe S."/>
            <person name="Wang C.M."/>
            <person name="Zheng Y."/>
            <person name="Sakai Y."/>
            <person name="Cavaletti L."/>
            <person name="Monciardini P."/>
            <person name="Donadio S."/>
        </authorList>
    </citation>
    <scope>NUCLEOTIDE SEQUENCE</scope>
    <source>
        <strain evidence="12">SOSP1-1</strain>
    </source>
</reference>
<dbReference type="GO" id="GO:0044205">
    <property type="term" value="P:'de novo' UMP biosynthetic process"/>
    <property type="evidence" value="ECO:0007669"/>
    <property type="project" value="UniProtKB-UniPathway"/>
</dbReference>